<keyword evidence="1" id="KW-0378">Hydrolase</keyword>
<evidence type="ECO:0000313" key="2">
    <source>
        <dbReference type="EMBL" id="MFC6395686.1"/>
    </source>
</evidence>
<gene>
    <name evidence="2" type="ORF">ACFP57_01570</name>
</gene>
<proteinExistence type="predicted"/>
<dbReference type="Proteomes" id="UP001596266">
    <property type="component" value="Unassembled WGS sequence"/>
</dbReference>
<dbReference type="InterPro" id="IPR042003">
    <property type="entry name" value="Sortase_E"/>
</dbReference>
<accession>A0ABW1WX88</accession>
<dbReference type="InterPro" id="IPR053465">
    <property type="entry name" value="Sortase_Class_E"/>
</dbReference>
<dbReference type="InterPro" id="IPR023365">
    <property type="entry name" value="Sortase_dom-sf"/>
</dbReference>
<dbReference type="EMBL" id="JBHSUA010000006">
    <property type="protein sequence ID" value="MFC6395686.1"/>
    <property type="molecule type" value="Genomic_DNA"/>
</dbReference>
<sequence length="219" mass="23861">MTRTRPARRRRWHASSILASVLAFALLATLGWLGWLLVGTNVTAHRTADRSISDLTSRWSSSSTASEATIPQTGRAFALIRIPALGDDWQWPLLAGTSRSTLAHGLGWYDTTSSPGQVGNFAVAGQRISHGRPFADLAQLNKGEVVIVETRDQILTYQLDSSAADLTVDVDAGWVLDPVPGRPAQQPTEALITLTTEQDLFWSDDRSVAFGHLVDTQQK</sequence>
<keyword evidence="3" id="KW-1185">Reference proteome</keyword>
<organism evidence="2 3">
    <name type="scientific">Luteococcus sanguinis</name>
    <dbReference type="NCBI Taxonomy" id="174038"/>
    <lineage>
        <taxon>Bacteria</taxon>
        <taxon>Bacillati</taxon>
        <taxon>Actinomycetota</taxon>
        <taxon>Actinomycetes</taxon>
        <taxon>Propionibacteriales</taxon>
        <taxon>Propionibacteriaceae</taxon>
        <taxon>Luteococcus</taxon>
    </lineage>
</organism>
<dbReference type="RefSeq" id="WP_343886434.1">
    <property type="nucleotide sequence ID" value="NZ_BAAAKI010000014.1"/>
</dbReference>
<evidence type="ECO:0000256" key="1">
    <source>
        <dbReference type="ARBA" id="ARBA00022801"/>
    </source>
</evidence>
<reference evidence="3" key="1">
    <citation type="journal article" date="2019" name="Int. J. Syst. Evol. Microbiol.">
        <title>The Global Catalogue of Microorganisms (GCM) 10K type strain sequencing project: providing services to taxonomists for standard genome sequencing and annotation.</title>
        <authorList>
            <consortium name="The Broad Institute Genomics Platform"/>
            <consortium name="The Broad Institute Genome Sequencing Center for Infectious Disease"/>
            <person name="Wu L."/>
            <person name="Ma J."/>
        </authorList>
    </citation>
    <scope>NUCLEOTIDE SEQUENCE [LARGE SCALE GENOMIC DNA]</scope>
    <source>
        <strain evidence="3">CGMCC 1.15277</strain>
    </source>
</reference>
<dbReference type="Pfam" id="PF04203">
    <property type="entry name" value="Sortase"/>
    <property type="match status" value="1"/>
</dbReference>
<comment type="caution">
    <text evidence="2">The sequence shown here is derived from an EMBL/GenBank/DDBJ whole genome shotgun (WGS) entry which is preliminary data.</text>
</comment>
<name>A0ABW1WX88_9ACTN</name>
<dbReference type="CDD" id="cd05830">
    <property type="entry name" value="Sortase_E"/>
    <property type="match status" value="1"/>
</dbReference>
<evidence type="ECO:0000313" key="3">
    <source>
        <dbReference type="Proteomes" id="UP001596266"/>
    </source>
</evidence>
<dbReference type="Gene3D" id="2.40.260.10">
    <property type="entry name" value="Sortase"/>
    <property type="match status" value="1"/>
</dbReference>
<protein>
    <submittedName>
        <fullName evidence="2">Class E sortase</fullName>
    </submittedName>
</protein>
<dbReference type="NCBIfam" id="NF033747">
    <property type="entry name" value="class_E_sortase"/>
    <property type="match status" value="1"/>
</dbReference>
<dbReference type="SUPFAM" id="SSF63817">
    <property type="entry name" value="Sortase"/>
    <property type="match status" value="1"/>
</dbReference>
<dbReference type="InterPro" id="IPR005754">
    <property type="entry name" value="Sortase"/>
</dbReference>